<evidence type="ECO:0000256" key="1">
    <source>
        <dbReference type="ARBA" id="ARBA00022801"/>
    </source>
</evidence>
<evidence type="ECO:0000313" key="4">
    <source>
        <dbReference type="Proteomes" id="UP000238350"/>
    </source>
</evidence>
<dbReference type="OrthoDB" id="6509975at2759"/>
<name>A0A2T0FHQ5_9ASCO</name>
<dbReference type="STRING" id="45607.A0A2T0FHQ5"/>
<dbReference type="GO" id="GO:0009277">
    <property type="term" value="C:fungal-type cell wall"/>
    <property type="evidence" value="ECO:0007669"/>
    <property type="project" value="TreeGrafter"/>
</dbReference>
<accession>A0A2T0FHQ5</accession>
<dbReference type="GO" id="GO:0003993">
    <property type="term" value="F:acid phosphatase activity"/>
    <property type="evidence" value="ECO:0007669"/>
    <property type="project" value="TreeGrafter"/>
</dbReference>
<feature type="chain" id="PRO_5015765423" evidence="2">
    <location>
        <begin position="20"/>
        <end position="537"/>
    </location>
</feature>
<dbReference type="RefSeq" id="XP_024664478.1">
    <property type="nucleotide sequence ID" value="XM_024808710.1"/>
</dbReference>
<feature type="signal peptide" evidence="2">
    <location>
        <begin position="1"/>
        <end position="19"/>
    </location>
</feature>
<dbReference type="Gene3D" id="3.40.50.1240">
    <property type="entry name" value="Phosphoglycerate mutase-like"/>
    <property type="match status" value="1"/>
</dbReference>
<sequence>MKFDLLATIALASVMGVDAAQEPFYSNPKPYSQDFTDNYNFLKYTTWMGPWSQRRGVGINRDPPKGCKVDQVAMMHRHAERYPASYAAKNMDKALQKFDDVKGKLKDDLEFLNYWVPFVHADDGIIGQESMYGAYSGWLDAYHRGALYRTRYGHLWDGQSTVPMFTSGFERVAQTARKFGQGFFGFNYTDVVALNIYPETAEQGANTLTAVCNIPNNATACEVPTEDAKTEWPEDPPWVYPEFEQAAKRLNKANKGLNLTAEDIPQLMSIAPFELNVRGSSPWVGAFTAEEWAAFEYLHSAFYYCYAGPEAPSSLALGSNYLNATRVLFNQGPQDSMPMIWSFAHDTDITPVVTLLGFANDEKFDPTKVSYGSRWDVTDIVPEGAHLVFERLVCEDDEDDELASLASEYPSSFNASSVNATYATNATYPGASNPNKGKNENIYVRIVLNEAVVPLPACNSGPGKSCKLSDFSEFVDGAIKDVDFVKTCNVSDSAPHTMTMFWDYNTTNSLDYNSYPIPYQAGLLDSDGQPSDDKSDY</sequence>
<proteinExistence type="predicted"/>
<dbReference type="SUPFAM" id="SSF53254">
    <property type="entry name" value="Phosphoglycerate mutase-like"/>
    <property type="match status" value="1"/>
</dbReference>
<dbReference type="Proteomes" id="UP000238350">
    <property type="component" value="Unassembled WGS sequence"/>
</dbReference>
<keyword evidence="2" id="KW-0732">Signal</keyword>
<dbReference type="AlphaFoldDB" id="A0A2T0FHQ5"/>
<dbReference type="InterPro" id="IPR000560">
    <property type="entry name" value="His_Pase_clade-2"/>
</dbReference>
<gene>
    <name evidence="3" type="ORF">B9G98_02153</name>
</gene>
<dbReference type="PANTHER" id="PTHR20963">
    <property type="entry name" value="MULTIPLE INOSITOL POLYPHOSPHATE PHOSPHATASE-RELATED"/>
    <property type="match status" value="1"/>
</dbReference>
<comment type="caution">
    <text evidence="3">The sequence shown here is derived from an EMBL/GenBank/DDBJ whole genome shotgun (WGS) entry which is preliminary data.</text>
</comment>
<organism evidence="3 4">
    <name type="scientific">Wickerhamiella sorbophila</name>
    <dbReference type="NCBI Taxonomy" id="45607"/>
    <lineage>
        <taxon>Eukaryota</taxon>
        <taxon>Fungi</taxon>
        <taxon>Dikarya</taxon>
        <taxon>Ascomycota</taxon>
        <taxon>Saccharomycotina</taxon>
        <taxon>Dipodascomycetes</taxon>
        <taxon>Dipodascales</taxon>
        <taxon>Trichomonascaceae</taxon>
        <taxon>Wickerhamiella</taxon>
    </lineage>
</organism>
<dbReference type="Pfam" id="PF00328">
    <property type="entry name" value="His_Phos_2"/>
    <property type="match status" value="1"/>
</dbReference>
<evidence type="ECO:0000313" key="3">
    <source>
        <dbReference type="EMBL" id="PRT54533.1"/>
    </source>
</evidence>
<dbReference type="InterPro" id="IPR029033">
    <property type="entry name" value="His_PPase_superfam"/>
</dbReference>
<keyword evidence="1" id="KW-0378">Hydrolase</keyword>
<keyword evidence="4" id="KW-1185">Reference proteome</keyword>
<dbReference type="GeneID" id="36515901"/>
<dbReference type="CDD" id="cd07061">
    <property type="entry name" value="HP_HAP_like"/>
    <property type="match status" value="1"/>
</dbReference>
<protein>
    <submittedName>
        <fullName evidence="3">3-phytase B</fullName>
    </submittedName>
</protein>
<dbReference type="EMBL" id="NDIQ01000021">
    <property type="protein sequence ID" value="PRT54533.1"/>
    <property type="molecule type" value="Genomic_DNA"/>
</dbReference>
<dbReference type="PANTHER" id="PTHR20963:SF18">
    <property type="entry name" value="ACID PHOSPHATASE PHO11-RELATED"/>
    <property type="match status" value="1"/>
</dbReference>
<evidence type="ECO:0000256" key="2">
    <source>
        <dbReference type="SAM" id="SignalP"/>
    </source>
</evidence>
<reference evidence="3 4" key="1">
    <citation type="submission" date="2017-04" db="EMBL/GenBank/DDBJ databases">
        <title>Genome sequencing of [Candida] sorbophila.</title>
        <authorList>
            <person name="Ahn J.O."/>
        </authorList>
    </citation>
    <scope>NUCLEOTIDE SEQUENCE [LARGE SCALE GENOMIC DNA]</scope>
    <source>
        <strain evidence="3 4">DS02</strain>
    </source>
</reference>